<evidence type="ECO:0000313" key="5">
    <source>
        <dbReference type="EMBL" id="RXH54493.1"/>
    </source>
</evidence>
<accession>A0A4Q0STY8</accession>
<comment type="similarity">
    <text evidence="1">Belongs to the beta-class carbonic anhydrase family.</text>
</comment>
<keyword evidence="2 4" id="KW-0479">Metal-binding</keyword>
<dbReference type="PANTHER" id="PTHR43175">
    <property type="entry name" value="CARBONIC ANHYDRASE"/>
    <property type="match status" value="1"/>
</dbReference>
<proteinExistence type="inferred from homology"/>
<gene>
    <name evidence="5" type="ORF">GRAN_3596</name>
</gene>
<feature type="binding site" evidence="4">
    <location>
        <position position="76"/>
    </location>
    <ligand>
        <name>Zn(2+)</name>
        <dbReference type="ChEBI" id="CHEBI:29105"/>
    </ligand>
</feature>
<evidence type="ECO:0000313" key="6">
    <source>
        <dbReference type="Proteomes" id="UP000289437"/>
    </source>
</evidence>
<evidence type="ECO:0000256" key="1">
    <source>
        <dbReference type="ARBA" id="ARBA00006217"/>
    </source>
</evidence>
<organism evidence="5 6">
    <name type="scientific">Granulicella sibirica</name>
    <dbReference type="NCBI Taxonomy" id="2479048"/>
    <lineage>
        <taxon>Bacteria</taxon>
        <taxon>Pseudomonadati</taxon>
        <taxon>Acidobacteriota</taxon>
        <taxon>Terriglobia</taxon>
        <taxon>Terriglobales</taxon>
        <taxon>Acidobacteriaceae</taxon>
        <taxon>Granulicella</taxon>
    </lineage>
</organism>
<dbReference type="GO" id="GO:0004089">
    <property type="term" value="F:carbonate dehydratase activity"/>
    <property type="evidence" value="ECO:0007669"/>
    <property type="project" value="InterPro"/>
</dbReference>
<protein>
    <submittedName>
        <fullName evidence="5">Carbonic anhydrase</fullName>
    </submittedName>
</protein>
<dbReference type="Gene3D" id="3.40.1050.10">
    <property type="entry name" value="Carbonic anhydrase"/>
    <property type="match status" value="1"/>
</dbReference>
<dbReference type="InterPro" id="IPR001765">
    <property type="entry name" value="Carbonic_anhydrase"/>
</dbReference>
<dbReference type="PANTHER" id="PTHR43175:SF3">
    <property type="entry name" value="CARBON DISULFIDE HYDROLASE"/>
    <property type="match status" value="1"/>
</dbReference>
<comment type="cofactor">
    <cofactor evidence="4">
        <name>Zn(2+)</name>
        <dbReference type="ChEBI" id="CHEBI:29105"/>
    </cofactor>
    <text evidence="4">Binds 1 zinc ion per subunit.</text>
</comment>
<feature type="binding site" evidence="4">
    <location>
        <position position="74"/>
    </location>
    <ligand>
        <name>Zn(2+)</name>
        <dbReference type="ChEBI" id="CHEBI:29105"/>
    </ligand>
</feature>
<keyword evidence="3 4" id="KW-0862">Zinc</keyword>
<name>A0A4Q0STY8_9BACT</name>
<dbReference type="SMART" id="SM00947">
    <property type="entry name" value="Pro_CA"/>
    <property type="match status" value="1"/>
</dbReference>
<reference evidence="5 6" key="1">
    <citation type="submission" date="2018-11" db="EMBL/GenBank/DDBJ databases">
        <authorList>
            <person name="Mardanov A.V."/>
            <person name="Ravin N.V."/>
            <person name="Dedysh S.N."/>
        </authorList>
    </citation>
    <scope>NUCLEOTIDE SEQUENCE [LARGE SCALE GENOMIC DNA]</scope>
    <source>
        <strain evidence="5 6">AF10</strain>
    </source>
</reference>
<feature type="binding site" evidence="4">
    <location>
        <position position="135"/>
    </location>
    <ligand>
        <name>Zn(2+)</name>
        <dbReference type="ChEBI" id="CHEBI:29105"/>
    </ligand>
</feature>
<keyword evidence="6" id="KW-1185">Reference proteome</keyword>
<dbReference type="InterPro" id="IPR036874">
    <property type="entry name" value="Carbonic_anhydrase_sf"/>
</dbReference>
<reference evidence="6" key="2">
    <citation type="submission" date="2019-02" db="EMBL/GenBank/DDBJ databases">
        <title>Granulicella sibirica sp. nov., a psychrotolerant acidobacterium isolated from an organic soil layer in forested tundra, West Siberia.</title>
        <authorList>
            <person name="Oshkin I.Y."/>
            <person name="Kulichevskaya I.S."/>
            <person name="Rijpstra W.I.C."/>
            <person name="Sinninghe Damste J.S."/>
            <person name="Rakitin A.L."/>
            <person name="Ravin N.V."/>
            <person name="Dedysh S.N."/>
        </authorList>
    </citation>
    <scope>NUCLEOTIDE SEQUENCE [LARGE SCALE GENOMIC DNA]</scope>
    <source>
        <strain evidence="6">AF10</strain>
    </source>
</reference>
<dbReference type="EMBL" id="RDSM01000003">
    <property type="protein sequence ID" value="RXH54493.1"/>
    <property type="molecule type" value="Genomic_DNA"/>
</dbReference>
<feature type="binding site" evidence="4">
    <location>
        <position position="138"/>
    </location>
    <ligand>
        <name>Zn(2+)</name>
        <dbReference type="ChEBI" id="CHEBI:29105"/>
    </ligand>
</feature>
<evidence type="ECO:0000256" key="4">
    <source>
        <dbReference type="PIRSR" id="PIRSR601765-1"/>
    </source>
</evidence>
<comment type="caution">
    <text evidence="5">The sequence shown here is derived from an EMBL/GenBank/DDBJ whole genome shotgun (WGS) entry which is preliminary data.</text>
</comment>
<sequence>MIANQTDREQFLLTNAGGFRKDFPLEEILSLESASGEIMTFTDTIALRNAEFAKKRYSSDLKIIPSAKTIIIGCLDPRVDPVDVFGLKSGEAAIYRNLGGRLNPALVEAMVLLPIVTRAAGQEMGVGWDLIILHHTECGIIGCYKHAPDLLAVHLGVSRPQLDLMAIADPRKAVAMDVEAYRSNEDIPGGFMITGLVYDVATGLIEVVVPPSRLRLGA</sequence>
<dbReference type="Proteomes" id="UP000289437">
    <property type="component" value="Unassembled WGS sequence"/>
</dbReference>
<evidence type="ECO:0000256" key="2">
    <source>
        <dbReference type="ARBA" id="ARBA00022723"/>
    </source>
</evidence>
<dbReference type="GO" id="GO:0008270">
    <property type="term" value="F:zinc ion binding"/>
    <property type="evidence" value="ECO:0007669"/>
    <property type="project" value="InterPro"/>
</dbReference>
<dbReference type="RefSeq" id="WP_206662796.1">
    <property type="nucleotide sequence ID" value="NZ_RDSM01000003.1"/>
</dbReference>
<evidence type="ECO:0000256" key="3">
    <source>
        <dbReference type="ARBA" id="ARBA00022833"/>
    </source>
</evidence>
<dbReference type="AlphaFoldDB" id="A0A4Q0STY8"/>
<dbReference type="SUPFAM" id="SSF53056">
    <property type="entry name" value="beta-carbonic anhydrase, cab"/>
    <property type="match status" value="1"/>
</dbReference>